<gene>
    <name evidence="7" type="ORF">ACFFRE_06915</name>
</gene>
<evidence type="ECO:0000256" key="4">
    <source>
        <dbReference type="RuleBase" id="RU003719"/>
    </source>
</evidence>
<evidence type="ECO:0000313" key="8">
    <source>
        <dbReference type="Proteomes" id="UP001589788"/>
    </source>
</evidence>
<proteinExistence type="inferred from homology"/>
<dbReference type="Pfam" id="PF00389">
    <property type="entry name" value="2-Hacid_dh"/>
    <property type="match status" value="1"/>
</dbReference>
<sequence length="338" mass="35498">MAASSPFARHRALVTAPLRGPALGVLEELAELVLEPWIEQRPLRLSGDAELAERVAEAQADLLVVEADQCGPAVFEQPLRAVAVTRGEPTNVDLAAASAAGVPVLHTPGRNADAVAELTVGLLLACTRRLVVGDRELRQGQVFAGGTIPYQRHRSWELAGRTVGLVGLGAVGRAVRWRLRGLGMEVLASDPAVPEAPLGLEELLARSDVVSVHAALTPQTAGMIDARAFAAMRPGAVYLNTARAQLQDTEALVAALASGHLGACGLDHVEGEQLPPDHPLLRFDQVVLSPHIGGATYDTEVRQTAMVAEGLCQLLAGATPPTCLNPEVLGRPRNPAGR</sequence>
<keyword evidence="2 4" id="KW-0560">Oxidoreductase</keyword>
<name>A0ABV6C2H4_9ACTN</name>
<keyword evidence="8" id="KW-1185">Reference proteome</keyword>
<dbReference type="SUPFAM" id="SSF52283">
    <property type="entry name" value="Formate/glycerate dehydrogenase catalytic domain-like"/>
    <property type="match status" value="1"/>
</dbReference>
<reference evidence="7 8" key="1">
    <citation type="submission" date="2024-09" db="EMBL/GenBank/DDBJ databases">
        <authorList>
            <person name="Sun Q."/>
            <person name="Mori K."/>
        </authorList>
    </citation>
    <scope>NUCLEOTIDE SEQUENCE [LARGE SCALE GENOMIC DNA]</scope>
    <source>
        <strain evidence="7 8">JCM 15389</strain>
    </source>
</reference>
<protein>
    <submittedName>
        <fullName evidence="7">NAD(P)-dependent oxidoreductase</fullName>
    </submittedName>
</protein>
<dbReference type="Gene3D" id="3.40.50.720">
    <property type="entry name" value="NAD(P)-binding Rossmann-like Domain"/>
    <property type="match status" value="2"/>
</dbReference>
<dbReference type="RefSeq" id="WP_377789196.1">
    <property type="nucleotide sequence ID" value="NZ_JBHLYQ010000054.1"/>
</dbReference>
<dbReference type="PANTHER" id="PTHR10996">
    <property type="entry name" value="2-HYDROXYACID DEHYDROGENASE-RELATED"/>
    <property type="match status" value="1"/>
</dbReference>
<dbReference type="PANTHER" id="PTHR10996:SF178">
    <property type="entry name" value="2-HYDROXYACID DEHYDROGENASE YGL185C-RELATED"/>
    <property type="match status" value="1"/>
</dbReference>
<evidence type="ECO:0000313" key="7">
    <source>
        <dbReference type="EMBL" id="MFC0081876.1"/>
    </source>
</evidence>
<evidence type="ECO:0000259" key="5">
    <source>
        <dbReference type="Pfam" id="PF00389"/>
    </source>
</evidence>
<organism evidence="7 8">
    <name type="scientific">Aciditerrimonas ferrireducens</name>
    <dbReference type="NCBI Taxonomy" id="667306"/>
    <lineage>
        <taxon>Bacteria</taxon>
        <taxon>Bacillati</taxon>
        <taxon>Actinomycetota</taxon>
        <taxon>Acidimicrobiia</taxon>
        <taxon>Acidimicrobiales</taxon>
        <taxon>Acidimicrobiaceae</taxon>
        <taxon>Aciditerrimonas</taxon>
    </lineage>
</organism>
<evidence type="ECO:0000256" key="3">
    <source>
        <dbReference type="ARBA" id="ARBA00023027"/>
    </source>
</evidence>
<dbReference type="InterPro" id="IPR050223">
    <property type="entry name" value="D-isomer_2-hydroxyacid_DH"/>
</dbReference>
<dbReference type="InterPro" id="IPR006139">
    <property type="entry name" value="D-isomer_2_OHA_DH_cat_dom"/>
</dbReference>
<evidence type="ECO:0000256" key="2">
    <source>
        <dbReference type="ARBA" id="ARBA00023002"/>
    </source>
</evidence>
<accession>A0ABV6C2H4</accession>
<dbReference type="Pfam" id="PF02826">
    <property type="entry name" value="2-Hacid_dh_C"/>
    <property type="match status" value="1"/>
</dbReference>
<comment type="similarity">
    <text evidence="1 4">Belongs to the D-isomer specific 2-hydroxyacid dehydrogenase family.</text>
</comment>
<keyword evidence="3" id="KW-0520">NAD</keyword>
<evidence type="ECO:0000259" key="6">
    <source>
        <dbReference type="Pfam" id="PF02826"/>
    </source>
</evidence>
<dbReference type="InterPro" id="IPR006140">
    <property type="entry name" value="D-isomer_DH_NAD-bd"/>
</dbReference>
<feature type="domain" description="D-isomer specific 2-hydroxyacid dehydrogenase catalytic" evidence="5">
    <location>
        <begin position="50"/>
        <end position="325"/>
    </location>
</feature>
<dbReference type="SUPFAM" id="SSF51735">
    <property type="entry name" value="NAD(P)-binding Rossmann-fold domains"/>
    <property type="match status" value="1"/>
</dbReference>
<dbReference type="EMBL" id="JBHLYQ010000054">
    <property type="protein sequence ID" value="MFC0081876.1"/>
    <property type="molecule type" value="Genomic_DNA"/>
</dbReference>
<dbReference type="InterPro" id="IPR036291">
    <property type="entry name" value="NAD(P)-bd_dom_sf"/>
</dbReference>
<comment type="caution">
    <text evidence="7">The sequence shown here is derived from an EMBL/GenBank/DDBJ whole genome shotgun (WGS) entry which is preliminary data.</text>
</comment>
<feature type="domain" description="D-isomer specific 2-hydroxyacid dehydrogenase NAD-binding" evidence="6">
    <location>
        <begin position="120"/>
        <end position="293"/>
    </location>
</feature>
<evidence type="ECO:0000256" key="1">
    <source>
        <dbReference type="ARBA" id="ARBA00005854"/>
    </source>
</evidence>
<dbReference type="Proteomes" id="UP001589788">
    <property type="component" value="Unassembled WGS sequence"/>
</dbReference>